<keyword evidence="3" id="KW-1185">Reference proteome</keyword>
<evidence type="ECO:0000313" key="1">
    <source>
        <dbReference type="EMBL" id="PNR60753.1"/>
    </source>
</evidence>
<reference evidence="1 3" key="1">
    <citation type="journal article" date="2008" name="Science">
        <title>The Physcomitrella genome reveals evolutionary insights into the conquest of land by plants.</title>
        <authorList>
            <person name="Rensing S."/>
            <person name="Lang D."/>
            <person name="Zimmer A."/>
            <person name="Terry A."/>
            <person name="Salamov A."/>
            <person name="Shapiro H."/>
            <person name="Nishiyama T."/>
            <person name="Perroud P.-F."/>
            <person name="Lindquist E."/>
            <person name="Kamisugi Y."/>
            <person name="Tanahashi T."/>
            <person name="Sakakibara K."/>
            <person name="Fujita T."/>
            <person name="Oishi K."/>
            <person name="Shin-I T."/>
            <person name="Kuroki Y."/>
            <person name="Toyoda A."/>
            <person name="Suzuki Y."/>
            <person name="Hashimoto A."/>
            <person name="Yamaguchi K."/>
            <person name="Sugano A."/>
            <person name="Kohara Y."/>
            <person name="Fujiyama A."/>
            <person name="Anterola A."/>
            <person name="Aoki S."/>
            <person name="Ashton N."/>
            <person name="Barbazuk W.B."/>
            <person name="Barker E."/>
            <person name="Bennetzen J."/>
            <person name="Bezanilla M."/>
            <person name="Blankenship R."/>
            <person name="Cho S.H."/>
            <person name="Dutcher S."/>
            <person name="Estelle M."/>
            <person name="Fawcett J.A."/>
            <person name="Gundlach H."/>
            <person name="Hanada K."/>
            <person name="Heyl A."/>
            <person name="Hicks K.A."/>
            <person name="Hugh J."/>
            <person name="Lohr M."/>
            <person name="Mayer K."/>
            <person name="Melkozernov A."/>
            <person name="Murata T."/>
            <person name="Nelson D."/>
            <person name="Pils B."/>
            <person name="Prigge M."/>
            <person name="Reiss B."/>
            <person name="Renner T."/>
            <person name="Rombauts S."/>
            <person name="Rushton P."/>
            <person name="Sanderfoot A."/>
            <person name="Schween G."/>
            <person name="Shiu S.-H."/>
            <person name="Stueber K."/>
            <person name="Theodoulou F.L."/>
            <person name="Tu H."/>
            <person name="Van de Peer Y."/>
            <person name="Verrier P.J."/>
            <person name="Waters E."/>
            <person name="Wood A."/>
            <person name="Yang L."/>
            <person name="Cove D."/>
            <person name="Cuming A."/>
            <person name="Hasebe M."/>
            <person name="Lucas S."/>
            <person name="Mishler D.B."/>
            <person name="Reski R."/>
            <person name="Grigoriev I."/>
            <person name="Quatrano R.S."/>
            <person name="Boore J.L."/>
        </authorList>
    </citation>
    <scope>NUCLEOTIDE SEQUENCE [LARGE SCALE GENOMIC DNA]</scope>
    <source>
        <strain evidence="2 3">cv. Gransden 2004</strain>
    </source>
</reference>
<sequence>MDENHSSKKSERPLTSSTIPTCRLPGAPSKAATIRSGVVAFSSSSSCYCCCPEHSVLFPWLTRNGRRERFLRCNYGRDCRVKLRERHRDSGTMLHRLQGSVCC</sequence>
<accession>A0A2K1L410</accession>
<dbReference type="Proteomes" id="UP000006727">
    <property type="component" value="Chromosome 2"/>
</dbReference>
<evidence type="ECO:0000313" key="2">
    <source>
        <dbReference type="EnsemblPlants" id="Pp3c2_32470V3.1"/>
    </source>
</evidence>
<reference evidence="2" key="3">
    <citation type="submission" date="2020-12" db="UniProtKB">
        <authorList>
            <consortium name="EnsemblPlants"/>
        </authorList>
    </citation>
    <scope>IDENTIFICATION</scope>
</reference>
<organism evidence="1">
    <name type="scientific">Physcomitrium patens</name>
    <name type="common">Spreading-leaved earth moss</name>
    <name type="synonym">Physcomitrella patens</name>
    <dbReference type="NCBI Taxonomy" id="3218"/>
    <lineage>
        <taxon>Eukaryota</taxon>
        <taxon>Viridiplantae</taxon>
        <taxon>Streptophyta</taxon>
        <taxon>Embryophyta</taxon>
        <taxon>Bryophyta</taxon>
        <taxon>Bryophytina</taxon>
        <taxon>Bryopsida</taxon>
        <taxon>Funariidae</taxon>
        <taxon>Funariales</taxon>
        <taxon>Funariaceae</taxon>
        <taxon>Physcomitrium</taxon>
    </lineage>
</organism>
<gene>
    <name evidence="1" type="ORF">PHYPA_003546</name>
</gene>
<dbReference type="PaxDb" id="3218-PP1S304_6V6.1"/>
<name>A0A2K1L410_PHYPA</name>
<proteinExistence type="predicted"/>
<dbReference type="EnsemblPlants" id="Pp3c2_32470V3.1">
    <property type="protein sequence ID" value="Pp3c2_32470V3.1"/>
    <property type="gene ID" value="Pp3c2_32470"/>
</dbReference>
<protein>
    <submittedName>
        <fullName evidence="1 2">Uncharacterized protein</fullName>
    </submittedName>
</protein>
<reference evidence="1 3" key="2">
    <citation type="journal article" date="2018" name="Plant J.">
        <title>The Physcomitrella patens chromosome-scale assembly reveals moss genome structure and evolution.</title>
        <authorList>
            <person name="Lang D."/>
            <person name="Ullrich K.K."/>
            <person name="Murat F."/>
            <person name="Fuchs J."/>
            <person name="Jenkins J."/>
            <person name="Haas F.B."/>
            <person name="Piednoel M."/>
            <person name="Gundlach H."/>
            <person name="Van Bel M."/>
            <person name="Meyberg R."/>
            <person name="Vives C."/>
            <person name="Morata J."/>
            <person name="Symeonidi A."/>
            <person name="Hiss M."/>
            <person name="Muchero W."/>
            <person name="Kamisugi Y."/>
            <person name="Saleh O."/>
            <person name="Blanc G."/>
            <person name="Decker E.L."/>
            <person name="van Gessel N."/>
            <person name="Grimwood J."/>
            <person name="Hayes R.D."/>
            <person name="Graham S.W."/>
            <person name="Gunter L.E."/>
            <person name="McDaniel S.F."/>
            <person name="Hoernstein S.N.W."/>
            <person name="Larsson A."/>
            <person name="Li F.W."/>
            <person name="Perroud P.F."/>
            <person name="Phillips J."/>
            <person name="Ranjan P."/>
            <person name="Rokshar D.S."/>
            <person name="Rothfels C.J."/>
            <person name="Schneider L."/>
            <person name="Shu S."/>
            <person name="Stevenson D.W."/>
            <person name="Thummler F."/>
            <person name="Tillich M."/>
            <person name="Villarreal Aguilar J.C."/>
            <person name="Widiez T."/>
            <person name="Wong G.K."/>
            <person name="Wymore A."/>
            <person name="Zhang Y."/>
            <person name="Zimmer A.D."/>
            <person name="Quatrano R.S."/>
            <person name="Mayer K.F.X."/>
            <person name="Goodstein D."/>
            <person name="Casacuberta J.M."/>
            <person name="Vandepoele K."/>
            <person name="Reski R."/>
            <person name="Cuming A.C."/>
            <person name="Tuskan G.A."/>
            <person name="Maumus F."/>
            <person name="Salse J."/>
            <person name="Schmutz J."/>
            <person name="Rensing S.A."/>
        </authorList>
    </citation>
    <scope>NUCLEOTIDE SEQUENCE [LARGE SCALE GENOMIC DNA]</scope>
    <source>
        <strain evidence="2 3">cv. Gransden 2004</strain>
    </source>
</reference>
<dbReference type="AlphaFoldDB" id="A0A2K1L410"/>
<dbReference type="InParanoid" id="A0A2K1L410"/>
<evidence type="ECO:0000313" key="3">
    <source>
        <dbReference type="Proteomes" id="UP000006727"/>
    </source>
</evidence>
<dbReference type="EMBL" id="ABEU02000002">
    <property type="protein sequence ID" value="PNR60753.1"/>
    <property type="molecule type" value="Genomic_DNA"/>
</dbReference>
<dbReference type="Gramene" id="Pp3c2_32470V3.1">
    <property type="protein sequence ID" value="Pp3c2_32470V3.1"/>
    <property type="gene ID" value="Pp3c2_32470"/>
</dbReference>